<sequence length="140" mass="15923">MKNKDIKLHGKKALRTGFGLRQHQFRDSRRLIQTGQLVRTCLEMPNIRFQASTVQNNTENNTKFEQLRRIMRHRGVGLYEQKRQMLVKIRGSAGTHIPRMLTANCICICIVAPKFNNWQTAAAAAADDDDDDDDEAAAPT</sequence>
<protein>
    <submittedName>
        <fullName evidence="1">Uncharacterized protein</fullName>
    </submittedName>
</protein>
<reference evidence="1 2" key="1">
    <citation type="submission" date="2015-01" db="EMBL/GenBank/DDBJ databases">
        <title>Evolution of Trichinella species and genotypes.</title>
        <authorList>
            <person name="Korhonen P.K."/>
            <person name="Edoardo P."/>
            <person name="Giuseppe L.R."/>
            <person name="Gasser R.B."/>
        </authorList>
    </citation>
    <scope>NUCLEOTIDE SEQUENCE [LARGE SCALE GENOMIC DNA]</scope>
    <source>
        <strain evidence="1">ISS176</strain>
    </source>
</reference>
<name>A0A0V1JLX6_TRIPS</name>
<evidence type="ECO:0000313" key="1">
    <source>
        <dbReference type="EMBL" id="KRZ35974.1"/>
    </source>
</evidence>
<dbReference type="AlphaFoldDB" id="A0A0V1JLX6"/>
<dbReference type="EMBL" id="JYDV01000081">
    <property type="protein sequence ID" value="KRZ35974.1"/>
    <property type="molecule type" value="Genomic_DNA"/>
</dbReference>
<evidence type="ECO:0000313" key="2">
    <source>
        <dbReference type="Proteomes" id="UP000054826"/>
    </source>
</evidence>
<comment type="caution">
    <text evidence="1">The sequence shown here is derived from an EMBL/GenBank/DDBJ whole genome shotgun (WGS) entry which is preliminary data.</text>
</comment>
<dbReference type="Proteomes" id="UP000054826">
    <property type="component" value="Unassembled WGS sequence"/>
</dbReference>
<proteinExistence type="predicted"/>
<organism evidence="1 2">
    <name type="scientific">Trichinella pseudospiralis</name>
    <name type="common">Parasitic roundworm</name>
    <dbReference type="NCBI Taxonomy" id="6337"/>
    <lineage>
        <taxon>Eukaryota</taxon>
        <taxon>Metazoa</taxon>
        <taxon>Ecdysozoa</taxon>
        <taxon>Nematoda</taxon>
        <taxon>Enoplea</taxon>
        <taxon>Dorylaimia</taxon>
        <taxon>Trichinellida</taxon>
        <taxon>Trichinellidae</taxon>
        <taxon>Trichinella</taxon>
    </lineage>
</organism>
<accession>A0A0V1JLX6</accession>
<gene>
    <name evidence="1" type="ORF">T4C_5646</name>
</gene>